<keyword evidence="1" id="KW-0472">Membrane</keyword>
<evidence type="ECO:0000313" key="2">
    <source>
        <dbReference type="Proteomes" id="UP000095280"/>
    </source>
</evidence>
<evidence type="ECO:0000313" key="3">
    <source>
        <dbReference type="WBParaSite" id="maker-uti_cns_0014972-snap-gene-0.3-mRNA-1"/>
    </source>
</evidence>
<keyword evidence="1" id="KW-1133">Transmembrane helix</keyword>
<accession>A0A1I8IQI2</accession>
<name>A0A1I8IQI2_9PLAT</name>
<feature type="transmembrane region" description="Helical" evidence="1">
    <location>
        <begin position="6"/>
        <end position="29"/>
    </location>
</feature>
<evidence type="ECO:0000256" key="1">
    <source>
        <dbReference type="SAM" id="Phobius"/>
    </source>
</evidence>
<protein>
    <submittedName>
        <fullName evidence="3">FTP domain-containing protein</fullName>
    </submittedName>
</protein>
<dbReference type="AlphaFoldDB" id="A0A1I8IQI2"/>
<dbReference type="InterPro" id="IPR008979">
    <property type="entry name" value="Galactose-bd-like_sf"/>
</dbReference>
<dbReference type="Gene3D" id="2.60.120.260">
    <property type="entry name" value="Galactose-binding domain-like"/>
    <property type="match status" value="1"/>
</dbReference>
<dbReference type="WBParaSite" id="maker-uti_cns_0014972-snap-gene-0.3-mRNA-1">
    <property type="protein sequence ID" value="maker-uti_cns_0014972-snap-gene-0.3-mRNA-1"/>
    <property type="gene ID" value="maker-uti_cns_0014972-snap-gene-0.3"/>
</dbReference>
<proteinExistence type="predicted"/>
<dbReference type="Proteomes" id="UP000095280">
    <property type="component" value="Unplaced"/>
</dbReference>
<keyword evidence="1" id="KW-0812">Transmembrane</keyword>
<reference evidence="3" key="1">
    <citation type="submission" date="2016-11" db="UniProtKB">
        <authorList>
            <consortium name="WormBaseParasite"/>
        </authorList>
    </citation>
    <scope>IDENTIFICATION</scope>
</reference>
<keyword evidence="2" id="KW-1185">Reference proteome</keyword>
<dbReference type="SUPFAM" id="SSF49785">
    <property type="entry name" value="Galactose-binding domain-like"/>
    <property type="match status" value="1"/>
</dbReference>
<sequence length="177" mass="19819">MVQVKVQWTSLLLSLLVLTVIPIILGFTFEMVTKDGLKSPASMSTMPVNANKKLSLVGCKNSATRQSYVCTKAMDGNREQNDVSFCSVTMRSSNQWWEAQLSAPSQVEYLTIYNRIKNAELLNTFNLLVDGVECNRVNLTEPFSIANFGCNAFGSKVRVVNQLYTHLILCEVEIYGY</sequence>
<organism evidence="2 3">
    <name type="scientific">Macrostomum lignano</name>
    <dbReference type="NCBI Taxonomy" id="282301"/>
    <lineage>
        <taxon>Eukaryota</taxon>
        <taxon>Metazoa</taxon>
        <taxon>Spiralia</taxon>
        <taxon>Lophotrochozoa</taxon>
        <taxon>Platyhelminthes</taxon>
        <taxon>Rhabditophora</taxon>
        <taxon>Macrostomorpha</taxon>
        <taxon>Macrostomida</taxon>
        <taxon>Macrostomidae</taxon>
        <taxon>Macrostomum</taxon>
    </lineage>
</organism>